<dbReference type="SUPFAM" id="SSF51445">
    <property type="entry name" value="(Trans)glycosidases"/>
    <property type="match status" value="1"/>
</dbReference>
<dbReference type="PROSITE" id="PS51764">
    <property type="entry name" value="GH26"/>
    <property type="match status" value="1"/>
</dbReference>
<protein>
    <submittedName>
        <fullName evidence="11">Glycosyl hydrolase family 26</fullName>
    </submittedName>
</protein>
<proteinExistence type="inferred from homology"/>
<dbReference type="GO" id="GO:0016985">
    <property type="term" value="F:mannan endo-1,4-beta-mannosidase activity"/>
    <property type="evidence" value="ECO:0007669"/>
    <property type="project" value="InterPro"/>
</dbReference>
<evidence type="ECO:0000256" key="7">
    <source>
        <dbReference type="PROSITE-ProRule" id="PRU01100"/>
    </source>
</evidence>
<evidence type="ECO:0000256" key="5">
    <source>
        <dbReference type="ARBA" id="ARBA00022801"/>
    </source>
</evidence>
<dbReference type="Pfam" id="PF24517">
    <property type="entry name" value="CBM96"/>
    <property type="match status" value="1"/>
</dbReference>
<dbReference type="RefSeq" id="WP_091554743.1">
    <property type="nucleotide sequence ID" value="NZ_FNPH01000003.1"/>
</dbReference>
<reference evidence="12" key="1">
    <citation type="submission" date="2016-10" db="EMBL/GenBank/DDBJ databases">
        <authorList>
            <person name="Varghese N."/>
            <person name="Submissions S."/>
        </authorList>
    </citation>
    <scope>NUCLEOTIDE SEQUENCE [LARGE SCALE GENOMIC DNA]</scope>
    <source>
        <strain evidence="12">DSM 45245</strain>
    </source>
</reference>
<dbReference type="InterPro" id="IPR017853">
    <property type="entry name" value="GH"/>
</dbReference>
<keyword evidence="4 9" id="KW-0732">Signal</keyword>
<evidence type="ECO:0000256" key="9">
    <source>
        <dbReference type="SAM" id="SignalP"/>
    </source>
</evidence>
<sequence>MSRHRSHRVRAPHAGRRRRLIVLISAALVAGTLGAAPPLSAADTRVYAAADTTATAVVQDGDNARKTTLATCATRCEKNPRGGRDALLRFTVTSLPANAVNVRAKLRVYSWSAYPAKVTAHRSTSDARAARPARAKPGAQLGSVPRVSKGFNEWDVSALVTRNGTYTVALLQERYERRVYWASAEYRDRTLRPHLALTYTVRPAPPATVAPAPAAPTPAPTSPSPTPSDACGTVSATLVPSCGAWWGMYSPTDATRSWNHGAAVAEIEAQIGRRFDIVHRYHDFSNSGSNGAFPDAFEKAQMAEGRLMFFAWESRIFSSGTTLTWRDVSGGRYDAVIDDVARRIAATRTPVFMGFDHEPEDEPAKGSDADFVAAWRHVHDRFARAGADNAVWVWTVMGSSGYYDRYARLYPGDAYVDWVGYDPYNFYACNGGRTWKSPATTIGTFYRWLDGNGIGAGKPRMLAEFGTNFDPADPSAKRRWFEEFPAALKAHPKIKAAVYFNSAGSTTTSVTCNMTLGHTAAALSGFIAAGHDPYLRQPVSPQR</sequence>
<feature type="compositionally biased region" description="Pro residues" evidence="8">
    <location>
        <begin position="208"/>
        <end position="226"/>
    </location>
</feature>
<comment type="subcellular location">
    <subcellularLocation>
        <location evidence="1">Secreted</location>
    </subcellularLocation>
</comment>
<evidence type="ECO:0000313" key="12">
    <source>
        <dbReference type="Proteomes" id="UP000242415"/>
    </source>
</evidence>
<keyword evidence="12" id="KW-1185">Reference proteome</keyword>
<feature type="active site" description="Proton donor" evidence="7">
    <location>
        <position position="358"/>
    </location>
</feature>
<evidence type="ECO:0000256" key="2">
    <source>
        <dbReference type="ARBA" id="ARBA00007754"/>
    </source>
</evidence>
<evidence type="ECO:0000256" key="8">
    <source>
        <dbReference type="SAM" id="MobiDB-lite"/>
    </source>
</evidence>
<evidence type="ECO:0000313" key="11">
    <source>
        <dbReference type="EMBL" id="SDY66311.1"/>
    </source>
</evidence>
<gene>
    <name evidence="11" type="ORF">SAMN05444365_10335</name>
</gene>
<dbReference type="Gene3D" id="3.20.20.80">
    <property type="entry name" value="Glycosidases"/>
    <property type="match status" value="1"/>
</dbReference>
<dbReference type="Proteomes" id="UP000242415">
    <property type="component" value="Unassembled WGS sequence"/>
</dbReference>
<feature type="region of interest" description="Disordered" evidence="8">
    <location>
        <begin position="208"/>
        <end position="231"/>
    </location>
</feature>
<feature type="signal peptide" evidence="9">
    <location>
        <begin position="1"/>
        <end position="35"/>
    </location>
</feature>
<dbReference type="InterPro" id="IPR022790">
    <property type="entry name" value="GH26_dom"/>
</dbReference>
<evidence type="ECO:0000256" key="1">
    <source>
        <dbReference type="ARBA" id="ARBA00004613"/>
    </source>
</evidence>
<evidence type="ECO:0000256" key="3">
    <source>
        <dbReference type="ARBA" id="ARBA00022525"/>
    </source>
</evidence>
<feature type="active site" description="Nucleophile" evidence="7">
    <location>
        <position position="464"/>
    </location>
</feature>
<accession>A0A1H3LPH7</accession>
<dbReference type="InterPro" id="IPR000805">
    <property type="entry name" value="Glyco_hydro_26"/>
</dbReference>
<dbReference type="GO" id="GO:0005576">
    <property type="term" value="C:extracellular region"/>
    <property type="evidence" value="ECO:0007669"/>
    <property type="project" value="UniProtKB-SubCell"/>
</dbReference>
<dbReference type="GO" id="GO:0006080">
    <property type="term" value="P:substituted mannan metabolic process"/>
    <property type="evidence" value="ECO:0007669"/>
    <property type="project" value="InterPro"/>
</dbReference>
<dbReference type="InterPro" id="IPR055372">
    <property type="entry name" value="CBM96"/>
</dbReference>
<dbReference type="PANTHER" id="PTHR40079">
    <property type="entry name" value="MANNAN ENDO-1,4-BETA-MANNOSIDASE E-RELATED"/>
    <property type="match status" value="1"/>
</dbReference>
<dbReference type="OrthoDB" id="9816550at2"/>
<evidence type="ECO:0000256" key="6">
    <source>
        <dbReference type="ARBA" id="ARBA00023295"/>
    </source>
</evidence>
<dbReference type="AlphaFoldDB" id="A0A1H3LPH7"/>
<dbReference type="Pfam" id="PF02156">
    <property type="entry name" value="Glyco_hydro_26"/>
    <property type="match status" value="1"/>
</dbReference>
<feature type="domain" description="GH26" evidence="10">
    <location>
        <begin position="229"/>
        <end position="526"/>
    </location>
</feature>
<feature type="chain" id="PRO_5017450004" evidence="9">
    <location>
        <begin position="36"/>
        <end position="543"/>
    </location>
</feature>
<keyword evidence="5 7" id="KW-0378">Hydrolase</keyword>
<name>A0A1H3LPH7_9ACTN</name>
<dbReference type="EMBL" id="FNPH01000003">
    <property type="protein sequence ID" value="SDY66311.1"/>
    <property type="molecule type" value="Genomic_DNA"/>
</dbReference>
<comment type="similarity">
    <text evidence="2 7">Belongs to the glycosyl hydrolase 26 family.</text>
</comment>
<organism evidence="11 12">
    <name type="scientific">Micromonospora pattaloongensis</name>
    <dbReference type="NCBI Taxonomy" id="405436"/>
    <lineage>
        <taxon>Bacteria</taxon>
        <taxon>Bacillati</taxon>
        <taxon>Actinomycetota</taxon>
        <taxon>Actinomycetes</taxon>
        <taxon>Micromonosporales</taxon>
        <taxon>Micromonosporaceae</taxon>
        <taxon>Micromonospora</taxon>
    </lineage>
</organism>
<keyword evidence="6 7" id="KW-0326">Glycosidase</keyword>
<evidence type="ECO:0000256" key="4">
    <source>
        <dbReference type="ARBA" id="ARBA00022729"/>
    </source>
</evidence>
<evidence type="ECO:0000259" key="10">
    <source>
        <dbReference type="PROSITE" id="PS51764"/>
    </source>
</evidence>
<dbReference type="STRING" id="405436.SAMN05444365_10335"/>
<dbReference type="PANTHER" id="PTHR40079:SF4">
    <property type="entry name" value="GH26 DOMAIN-CONTAINING PROTEIN-RELATED"/>
    <property type="match status" value="1"/>
</dbReference>
<keyword evidence="3" id="KW-0964">Secreted</keyword>